<dbReference type="InterPro" id="IPR020835">
    <property type="entry name" value="Catalase_sf"/>
</dbReference>
<dbReference type="OrthoDB" id="3358373at2759"/>
<protein>
    <submittedName>
        <fullName evidence="1">Heme-dependent catalase</fullName>
    </submittedName>
</protein>
<accession>A0A9W7W151</accession>
<dbReference type="PANTHER" id="PTHR36195:SF4">
    <property type="entry name" value="DOMAIN PROTEIN, PUTATIVE (AFU_ORTHOLOGUE AFUA_5G01990)-RELATED"/>
    <property type="match status" value="1"/>
</dbReference>
<name>A0A9W7W151_9PEZI</name>
<evidence type="ECO:0000313" key="1">
    <source>
        <dbReference type="EMBL" id="KAH9825955.1"/>
    </source>
</evidence>
<organism evidence="1 2">
    <name type="scientific">Teratosphaeria destructans</name>
    <dbReference type="NCBI Taxonomy" id="418781"/>
    <lineage>
        <taxon>Eukaryota</taxon>
        <taxon>Fungi</taxon>
        <taxon>Dikarya</taxon>
        <taxon>Ascomycota</taxon>
        <taxon>Pezizomycotina</taxon>
        <taxon>Dothideomycetes</taxon>
        <taxon>Dothideomycetidae</taxon>
        <taxon>Mycosphaerellales</taxon>
        <taxon>Teratosphaeriaceae</taxon>
        <taxon>Teratosphaeria</taxon>
    </lineage>
</organism>
<reference evidence="1 2" key="1">
    <citation type="journal article" date="2018" name="IMA Fungus">
        <title>IMA Genome-F 10: Nine draft genome sequences of Claviceps purpurea s.lat., including C. arundinis, C. humidiphila, and C. cf. spartinae, pseudomolecules for the pitch canker pathogen Fusarium circinatum, draft genome of Davidsoniella eucalypti, Grosmannia galeiformis, Quambalaria eucalypti, and Teratosphaeria destructans.</title>
        <authorList>
            <person name="Wingfield B.D."/>
            <person name="Liu M."/>
            <person name="Nguyen H.D."/>
            <person name="Lane F.A."/>
            <person name="Morgan S.W."/>
            <person name="De Vos L."/>
            <person name="Wilken P.M."/>
            <person name="Duong T.A."/>
            <person name="Aylward J."/>
            <person name="Coetzee M.P."/>
            <person name="Dadej K."/>
            <person name="De Beer Z.W."/>
            <person name="Findlay W."/>
            <person name="Havenga M."/>
            <person name="Kolarik M."/>
            <person name="Menzies J.G."/>
            <person name="Naidoo K."/>
            <person name="Pochopski O."/>
            <person name="Shoukouhi P."/>
            <person name="Santana Q.C."/>
            <person name="Seifert K.A."/>
            <person name="Soal N."/>
            <person name="Steenkamp E.T."/>
            <person name="Tatham C.T."/>
            <person name="van der Nest M.A."/>
            <person name="Wingfield M.J."/>
        </authorList>
    </citation>
    <scope>NUCLEOTIDE SEQUENCE [LARGE SCALE GENOMIC DNA]</scope>
    <source>
        <strain evidence="1">CMW44962</strain>
    </source>
</reference>
<dbReference type="AlphaFoldDB" id="A0A9W7W151"/>
<proteinExistence type="predicted"/>
<dbReference type="PANTHER" id="PTHR36195">
    <property type="entry name" value="DOMAIN PROTEIN, PUTATIVE (AFU_ORTHOLOGUE AFUA_5G01990)-RELATED-RELATED"/>
    <property type="match status" value="1"/>
</dbReference>
<sequence length="378" mass="43433">MHERPTLPELQPPLPATNIIMSTPLTAWNDPKVEPSIPGEDELIHGVIDRIHKVQNRNFSHHRHGFRGTHVKTQAIVKGTLTVANDLSPELAQGIFSRAGKTYPVGIRYANEPSFLQDDRAPGPRGCGMKVFNVDHPGPWLDDVGKSTQTQDFTFNNAPVLELTDLPTTLEIIDIRERNFDDPHSLKAETEKRKDRDLQFAPAGLPNHHFMSYTMFSQSAYRWGDHIAKHALFPTRDLQHELAEKMKIADQSDPEQHSKWLHEFFQEHDAIFDFRVQLNRNLSEQSVEDCSMEWDQAKYPFQTVGEVKLPKGQDVFAPKRRAFWDDHMKLNVWYGLEAHQPLGSANRLRKRLYQASVERRSHINATEVEAVRSIHEIP</sequence>
<keyword evidence="2" id="KW-1185">Reference proteome</keyword>
<gene>
    <name evidence="1" type="ORF">Tdes44962_MAKER03879</name>
</gene>
<reference evidence="1 2" key="2">
    <citation type="journal article" date="2021" name="Curr. Genet.">
        <title>Genetic response to nitrogen starvation in the aggressive Eucalyptus foliar pathogen Teratosphaeria destructans.</title>
        <authorList>
            <person name="Havenga M."/>
            <person name="Wingfield B.D."/>
            <person name="Wingfield M.J."/>
            <person name="Dreyer L.L."/>
            <person name="Roets F."/>
            <person name="Aylward J."/>
        </authorList>
    </citation>
    <scope>NUCLEOTIDE SEQUENCE [LARGE SCALE GENOMIC DNA]</scope>
    <source>
        <strain evidence="1">CMW44962</strain>
    </source>
</reference>
<dbReference type="SUPFAM" id="SSF56634">
    <property type="entry name" value="Heme-dependent catalase-like"/>
    <property type="match status" value="1"/>
</dbReference>
<evidence type="ECO:0000313" key="2">
    <source>
        <dbReference type="Proteomes" id="UP001138500"/>
    </source>
</evidence>
<dbReference type="Proteomes" id="UP001138500">
    <property type="component" value="Unassembled WGS sequence"/>
</dbReference>
<dbReference type="GO" id="GO:0020037">
    <property type="term" value="F:heme binding"/>
    <property type="evidence" value="ECO:0007669"/>
    <property type="project" value="InterPro"/>
</dbReference>
<comment type="caution">
    <text evidence="1">The sequence shown here is derived from an EMBL/GenBank/DDBJ whole genome shotgun (WGS) entry which is preliminary data.</text>
</comment>
<dbReference type="Gene3D" id="2.40.180.10">
    <property type="entry name" value="Catalase core domain"/>
    <property type="match status" value="1"/>
</dbReference>
<dbReference type="EMBL" id="RIBY02002056">
    <property type="protein sequence ID" value="KAH9825955.1"/>
    <property type="molecule type" value="Genomic_DNA"/>
</dbReference>